<comment type="caution">
    <text evidence="2">The sequence shown here is derived from an EMBL/GenBank/DDBJ whole genome shotgun (WGS) entry which is preliminary data.</text>
</comment>
<reference evidence="2 3" key="1">
    <citation type="submission" date="2016-08" db="EMBL/GenBank/DDBJ databases">
        <title>Genomes of anaerobic fungi encode conserved fungal cellulosomes for biomass hydrolysis.</title>
        <authorList>
            <consortium name="DOE Joint Genome Institute"/>
            <person name="Haitjema C.H."/>
            <person name="Gilmore S.P."/>
            <person name="Henske J.K."/>
            <person name="Solomon K.V."/>
            <person name="De Groot R."/>
            <person name="Kuo A."/>
            <person name="Mondo S.J."/>
            <person name="Salamov A.A."/>
            <person name="Labutti K."/>
            <person name="Zhao Z."/>
            <person name="Chiniquy J."/>
            <person name="Barry K."/>
            <person name="Brewer H.M."/>
            <person name="Purvine S.O."/>
            <person name="Wright A.T."/>
            <person name="Boxma B."/>
            <person name="Van Alen T."/>
            <person name="Hackstein J.H."/>
            <person name="Baker S.E."/>
            <person name="Grigoriev I.V."/>
            <person name="O'Malley M.A."/>
        </authorList>
    </citation>
    <scope>NUCLEOTIDE SEQUENCE [LARGE SCALE GENOMIC DNA]</scope>
    <source>
        <strain evidence="3">finn</strain>
    </source>
</reference>
<dbReference type="Proteomes" id="UP000193719">
    <property type="component" value="Unassembled WGS sequence"/>
</dbReference>
<gene>
    <name evidence="2" type="ORF">BCR36DRAFT_374637</name>
</gene>
<reference evidence="2 3" key="2">
    <citation type="submission" date="2016-08" db="EMBL/GenBank/DDBJ databases">
        <title>Pervasive Adenine N6-methylation of Active Genes in Fungi.</title>
        <authorList>
            <consortium name="DOE Joint Genome Institute"/>
            <person name="Mondo S.J."/>
            <person name="Dannebaum R.O."/>
            <person name="Kuo R.C."/>
            <person name="Labutti K."/>
            <person name="Haridas S."/>
            <person name="Kuo A."/>
            <person name="Salamov A."/>
            <person name="Ahrendt S.R."/>
            <person name="Lipzen A."/>
            <person name="Sullivan W."/>
            <person name="Andreopoulos W.B."/>
            <person name="Clum A."/>
            <person name="Lindquist E."/>
            <person name="Daum C."/>
            <person name="Ramamoorthy G.K."/>
            <person name="Gryganskyi A."/>
            <person name="Culley D."/>
            <person name="Magnuson J.K."/>
            <person name="James T.Y."/>
            <person name="O'Malley M.A."/>
            <person name="Stajich J.E."/>
            <person name="Spatafora J.W."/>
            <person name="Visel A."/>
            <person name="Grigoriev I.V."/>
        </authorList>
    </citation>
    <scope>NUCLEOTIDE SEQUENCE [LARGE SCALE GENOMIC DNA]</scope>
    <source>
        <strain evidence="3">finn</strain>
    </source>
</reference>
<dbReference type="EMBL" id="MCFH01000068">
    <property type="protein sequence ID" value="ORX42262.1"/>
    <property type="molecule type" value="Genomic_DNA"/>
</dbReference>
<evidence type="ECO:0008006" key="4">
    <source>
        <dbReference type="Google" id="ProtNLM"/>
    </source>
</evidence>
<name>A0A1Y1UW10_9FUNG</name>
<dbReference type="OrthoDB" id="10542027at2759"/>
<evidence type="ECO:0000256" key="1">
    <source>
        <dbReference type="SAM" id="SignalP"/>
    </source>
</evidence>
<keyword evidence="3" id="KW-1185">Reference proteome</keyword>
<dbReference type="AlphaFoldDB" id="A0A1Y1UW10"/>
<feature type="chain" id="PRO_5012711282" description="Scaffoldin" evidence="1">
    <location>
        <begin position="27"/>
        <end position="482"/>
    </location>
</feature>
<keyword evidence="1" id="KW-0732">Signal</keyword>
<evidence type="ECO:0000313" key="2">
    <source>
        <dbReference type="EMBL" id="ORX42262.1"/>
    </source>
</evidence>
<accession>A0A1Y1UW10</accession>
<evidence type="ECO:0000313" key="3">
    <source>
        <dbReference type="Proteomes" id="UP000193719"/>
    </source>
</evidence>
<organism evidence="2 3">
    <name type="scientific">Piromyces finnis</name>
    <dbReference type="NCBI Taxonomy" id="1754191"/>
    <lineage>
        <taxon>Eukaryota</taxon>
        <taxon>Fungi</taxon>
        <taxon>Fungi incertae sedis</taxon>
        <taxon>Chytridiomycota</taxon>
        <taxon>Chytridiomycota incertae sedis</taxon>
        <taxon>Neocallimastigomycetes</taxon>
        <taxon>Neocallimastigales</taxon>
        <taxon>Neocallimastigaceae</taxon>
        <taxon>Piromyces</taxon>
    </lineage>
</organism>
<protein>
    <recommendedName>
        <fullName evidence="4">Scaffoldin</fullName>
    </recommendedName>
</protein>
<dbReference type="STRING" id="1754191.A0A1Y1UW10"/>
<sequence>MLISKRIKWLSLQYLVLLSLSKSVLGQGEGGGDAINAATTNEANPDGSCEPITGYALKQFKVDSSSEVTISNNSVGVLYNCVAGTVATGPSTYIQIKEGYFMISEKQFLFLCTAGTCKASSTPKKGYYLPSTTADTTNKLYSYVGDSPSLKALTNANDGYYLSGEDFENNKYNDLIKCSSNTCSKLEGPSKSSYYVSGEDFDTTGSYYKKLINCNESGKCTIVVEPTVLGFYTNGDGKTDTEVKKLIDCSTANQCKEVYEQKNGYYLHVQKPTGEGHYLDASGIDAGGKYSKLILCEHDDSKKCEFAAVAAERMTEEEGNYYFLGGKDTSKVIKCTYGDDGNKCEEVDGEKKAGYGYIDFGTSGNIIACTEGTCKSLNKGNAQVAADSILAQNIGFLDANEGEDASKNIIICFNSDDVCTSTLIDGVQRHAFLDGTSYDSNSKIFKNVIKCMESGGCTPLESVPLYSTAEVYIDAGSSESEN</sequence>
<proteinExistence type="predicted"/>
<feature type="signal peptide" evidence="1">
    <location>
        <begin position="1"/>
        <end position="26"/>
    </location>
</feature>